<feature type="coiled-coil region" evidence="1">
    <location>
        <begin position="448"/>
        <end position="482"/>
    </location>
</feature>
<keyword evidence="4" id="KW-1185">Reference proteome</keyword>
<dbReference type="GeneID" id="8859031"/>
<dbReference type="VEuPathDB" id="AmoebaDB:NAEGRDRAFT_61287"/>
<reference evidence="3 4" key="1">
    <citation type="journal article" date="2010" name="Cell">
        <title>The genome of Naegleria gruberi illuminates early eukaryotic versatility.</title>
        <authorList>
            <person name="Fritz-Laylin L.K."/>
            <person name="Prochnik S.E."/>
            <person name="Ginger M.L."/>
            <person name="Dacks J.B."/>
            <person name="Carpenter M.L."/>
            <person name="Field M.C."/>
            <person name="Kuo A."/>
            <person name="Paredez A."/>
            <person name="Chapman J."/>
            <person name="Pham J."/>
            <person name="Shu S."/>
            <person name="Neupane R."/>
            <person name="Cipriano M."/>
            <person name="Mancuso J."/>
            <person name="Tu H."/>
            <person name="Salamov A."/>
            <person name="Lindquist E."/>
            <person name="Shapiro H."/>
            <person name="Lucas S."/>
            <person name="Grigoriev I.V."/>
            <person name="Cande W.Z."/>
            <person name="Fulton C."/>
            <person name="Rokhsar D.S."/>
            <person name="Dawson S.C."/>
        </authorList>
    </citation>
    <scope>NUCLEOTIDE SEQUENCE [LARGE SCALE GENOMIC DNA]</scope>
    <source>
        <strain evidence="3 4">NEG-M</strain>
    </source>
</reference>
<protein>
    <submittedName>
        <fullName evidence="3">Predicted protein</fullName>
    </submittedName>
</protein>
<proteinExistence type="predicted"/>
<feature type="compositionally biased region" description="Acidic residues" evidence="2">
    <location>
        <begin position="647"/>
        <end position="678"/>
    </location>
</feature>
<gene>
    <name evidence="3" type="ORF">NAEGRDRAFT_61287</name>
</gene>
<dbReference type="EMBL" id="GG738845">
    <property type="protein sequence ID" value="EFC50377.1"/>
    <property type="molecule type" value="Genomic_DNA"/>
</dbReference>
<name>D2UXZ0_NAEGR</name>
<evidence type="ECO:0000256" key="2">
    <source>
        <dbReference type="SAM" id="MobiDB-lite"/>
    </source>
</evidence>
<sequence>MENVEKTLDKYSLLKRIEEAREFDVKKKISLLQHNSFNVYMSKVNLVKKLTEIEESVKEQIGNLSIELKNEESTEQLDNDNQRSYDEVKKLAVQQQRTIIKNTICKNRELASGTFASNLESLTRVSEMEEENEIEESLNQYLKPAVDHRYQSTIQSHVNSEKINNGVINSLIESKKRDITKTYEKKIFDTHLEKVKKLKYAAEVVGMNPDDIQQLLELPAEEFETDIGVADAEMDSIRVEIFNLENKRRQNQANHVQSKVELKDVIETMEQKKKQTKILIPELRQELQERKEEASKYEEEYGGISLTTMDRITTENLNEIQRIKSNHQELQKDIQTMVKSKKDGLESEKKDLENEAKEIDRKCNEWVQRVKDLMEKDKQRGIFLKNLEKSIETLKHECENFVSNFEIRKKETHLKCNEKFSEMLLYEQLQPILEKAKKFYSLEVSQRSNENSSLIESLQKRKKDLEDQVLETEKSIKKCIDDATFMKSIAFDSIHLPHSILSRFLEEKKNLLPEWMKLIETKTKILAQQASKPFIENQKTLCVLDKFADSILIKDIFSSTIGVVSSPDDIFERESDLERIKKEVVKQTFQQQRLAKFLQELVNSYEKKRYTKEPRKVKLEEQNLIKDIAKKVEELKKKLEEKKEIESDSEEESDLEHDSDLESSSESEYFSDEENEEQDLTIPTSVNVVQYEVSKIVESIKMSIHSKINPELEFEHPTPEANFLSKTFFKRKSLLQVFSSRRKEVQVREKSKILNYSFLKCENVKGKSQAKERVFSRIQNIRSMLSEYVDLKRVDGKLEREVLPNINAQKRYLEVIKENITRNETLNKETATPQKVKQGINQLSETNIDPAHIESLKSKSYSSLPVIRPSSFGL</sequence>
<evidence type="ECO:0000256" key="1">
    <source>
        <dbReference type="SAM" id="Coils"/>
    </source>
</evidence>
<accession>D2UXZ0</accession>
<dbReference type="KEGG" id="ngr:NAEGRDRAFT_61287"/>
<keyword evidence="1" id="KW-0175">Coiled coil</keyword>
<dbReference type="Proteomes" id="UP000006671">
    <property type="component" value="Unassembled WGS sequence"/>
</dbReference>
<dbReference type="AlphaFoldDB" id="D2UXZ0"/>
<dbReference type="RefSeq" id="XP_002683121.1">
    <property type="nucleotide sequence ID" value="XM_002683075.1"/>
</dbReference>
<organism evidence="4">
    <name type="scientific">Naegleria gruberi</name>
    <name type="common">Amoeba</name>
    <dbReference type="NCBI Taxonomy" id="5762"/>
    <lineage>
        <taxon>Eukaryota</taxon>
        <taxon>Discoba</taxon>
        <taxon>Heterolobosea</taxon>
        <taxon>Tetramitia</taxon>
        <taxon>Eutetramitia</taxon>
        <taxon>Vahlkampfiidae</taxon>
        <taxon>Naegleria</taxon>
    </lineage>
</organism>
<dbReference type="OMA" id="HECENFV"/>
<feature type="region of interest" description="Disordered" evidence="2">
    <location>
        <begin position="641"/>
        <end position="678"/>
    </location>
</feature>
<evidence type="ECO:0000313" key="4">
    <source>
        <dbReference type="Proteomes" id="UP000006671"/>
    </source>
</evidence>
<feature type="coiled-coil region" evidence="1">
    <location>
        <begin position="259"/>
        <end position="404"/>
    </location>
</feature>
<evidence type="ECO:0000313" key="3">
    <source>
        <dbReference type="EMBL" id="EFC50377.1"/>
    </source>
</evidence>
<dbReference type="InParanoid" id="D2UXZ0"/>
<dbReference type="OrthoDB" id="10379373at2759"/>